<evidence type="ECO:0000256" key="8">
    <source>
        <dbReference type="ARBA" id="ARBA00023032"/>
    </source>
</evidence>
<evidence type="ECO:0000313" key="15">
    <source>
        <dbReference type="Proteomes" id="UP000182998"/>
    </source>
</evidence>
<dbReference type="GO" id="GO:0005886">
    <property type="term" value="C:plasma membrane"/>
    <property type="evidence" value="ECO:0007669"/>
    <property type="project" value="TreeGrafter"/>
</dbReference>
<evidence type="ECO:0000256" key="11">
    <source>
        <dbReference type="SAM" id="Phobius"/>
    </source>
</evidence>
<keyword evidence="15" id="KW-1185">Reference proteome</keyword>
<protein>
    <submittedName>
        <fullName evidence="13">CysZ protein</fullName>
    </submittedName>
    <submittedName>
        <fullName evidence="12">Putative membrane protein</fullName>
    </submittedName>
</protein>
<sequence length="240" mass="28345">MLGEFIRGTRYFLLGLSRLKTKGLRRFILLPIIFNFLLFVGLFYFAYNYLLSYAQYFINLLPSWLSFLHWLFIVFFCISFLFIFLVTFTVLFNLVASPFNGLLAEKAQRLFYHSDIPSLPFLKTACRSMKRQGKFLWYFFPRFLGVTILFFIPFIHPAFPFIWFLLNSWILSIQYLDFVMDNNLVGFKEMQNKIREKRMVSLGFGCCISLVSIIPFLNLITIPAAVIGGVIFYQNEFKEI</sequence>
<keyword evidence="2" id="KW-0813">Transport</keyword>
<evidence type="ECO:0000256" key="6">
    <source>
        <dbReference type="ARBA" id="ARBA00022692"/>
    </source>
</evidence>
<feature type="transmembrane region" description="Helical" evidence="11">
    <location>
        <begin position="161"/>
        <end position="179"/>
    </location>
</feature>
<evidence type="ECO:0000256" key="7">
    <source>
        <dbReference type="ARBA" id="ARBA00022989"/>
    </source>
</evidence>
<dbReference type="InterPro" id="IPR050480">
    <property type="entry name" value="CysZ-like"/>
</dbReference>
<dbReference type="Pfam" id="PF07264">
    <property type="entry name" value="EI24"/>
    <property type="match status" value="1"/>
</dbReference>
<keyword evidence="4" id="KW-0997">Cell inner membrane</keyword>
<evidence type="ECO:0000256" key="1">
    <source>
        <dbReference type="ARBA" id="ARBA00004141"/>
    </source>
</evidence>
<dbReference type="GO" id="GO:0009675">
    <property type="term" value="F:high-affinity sulfate:proton symporter activity"/>
    <property type="evidence" value="ECO:0007669"/>
    <property type="project" value="TreeGrafter"/>
</dbReference>
<dbReference type="EMBL" id="FMVN01000004">
    <property type="protein sequence ID" value="SCY15698.1"/>
    <property type="molecule type" value="Genomic_DNA"/>
</dbReference>
<evidence type="ECO:0000313" key="13">
    <source>
        <dbReference type="EMBL" id="SCY15698.1"/>
    </source>
</evidence>
<keyword evidence="9 11" id="KW-0472">Membrane</keyword>
<dbReference type="STRING" id="451.B6N58_07750"/>
<dbReference type="NCBIfam" id="NF003433">
    <property type="entry name" value="PRK04949.1"/>
    <property type="match status" value="1"/>
</dbReference>
<evidence type="ECO:0000256" key="4">
    <source>
        <dbReference type="ARBA" id="ARBA00022519"/>
    </source>
</evidence>
<evidence type="ECO:0000256" key="3">
    <source>
        <dbReference type="ARBA" id="ARBA00022475"/>
    </source>
</evidence>
<dbReference type="InterPro" id="IPR059112">
    <property type="entry name" value="CysZ/EI24"/>
</dbReference>
<reference evidence="13 15" key="3">
    <citation type="submission" date="2016-10" db="EMBL/GenBank/DDBJ databases">
        <authorList>
            <person name="Varghese N."/>
            <person name="Submissions S."/>
        </authorList>
    </citation>
    <scope>NUCLEOTIDE SEQUENCE [LARGE SCALE GENOMIC DNA]</scope>
    <source>
        <strain evidence="13 15">ATCC 33218</strain>
    </source>
</reference>
<feature type="transmembrane region" description="Helical" evidence="11">
    <location>
        <begin position="135"/>
        <end position="155"/>
    </location>
</feature>
<keyword evidence="7 11" id="KW-1133">Transmembrane helix</keyword>
<dbReference type="PANTHER" id="PTHR37468">
    <property type="entry name" value="SULFATE TRANSPORTER CYSZ"/>
    <property type="match status" value="1"/>
</dbReference>
<evidence type="ECO:0000313" key="14">
    <source>
        <dbReference type="Proteomes" id="UP000032414"/>
    </source>
</evidence>
<keyword evidence="8" id="KW-0764">Sulfate transport</keyword>
<keyword evidence="5" id="KW-0028">Amino-acid biosynthesis</keyword>
<keyword evidence="3" id="KW-1003">Cell membrane</keyword>
<evidence type="ECO:0000256" key="5">
    <source>
        <dbReference type="ARBA" id="ARBA00022605"/>
    </source>
</evidence>
<dbReference type="PATRIC" id="fig|451.8.peg.2065"/>
<gene>
    <name evidence="12" type="ORF">LMI_1569</name>
    <name evidence="13" type="ORF">SAMN02982997_00987</name>
</gene>
<organism evidence="12 14">
    <name type="scientific">Legionella micdadei</name>
    <name type="common">Tatlockia micdadei</name>
    <dbReference type="NCBI Taxonomy" id="451"/>
    <lineage>
        <taxon>Bacteria</taxon>
        <taxon>Pseudomonadati</taxon>
        <taxon>Pseudomonadota</taxon>
        <taxon>Gammaproteobacteria</taxon>
        <taxon>Legionellales</taxon>
        <taxon>Legionellaceae</taxon>
        <taxon>Legionella</taxon>
    </lineage>
</organism>
<dbReference type="AlphaFoldDB" id="A0A098GFV8"/>
<dbReference type="OrthoDB" id="5292355at2"/>
<dbReference type="GO" id="GO:0000103">
    <property type="term" value="P:sulfate assimilation"/>
    <property type="evidence" value="ECO:0007669"/>
    <property type="project" value="TreeGrafter"/>
</dbReference>
<reference evidence="12" key="1">
    <citation type="submission" date="2014-09" db="EMBL/GenBank/DDBJ databases">
        <authorList>
            <person name="GOMEZ-VALERO Laura"/>
        </authorList>
    </citation>
    <scope>NUCLEOTIDE SEQUENCE</scope>
    <source>
        <strain evidence="12">ATCC33218</strain>
    </source>
</reference>
<evidence type="ECO:0000256" key="10">
    <source>
        <dbReference type="ARBA" id="ARBA00023192"/>
    </source>
</evidence>
<evidence type="ECO:0000256" key="2">
    <source>
        <dbReference type="ARBA" id="ARBA00022448"/>
    </source>
</evidence>
<dbReference type="RefSeq" id="WP_045099212.1">
    <property type="nucleotide sequence ID" value="NZ_FMVN01000004.1"/>
</dbReference>
<feature type="transmembrane region" description="Helical" evidence="11">
    <location>
        <begin position="27"/>
        <end position="47"/>
    </location>
</feature>
<dbReference type="KEGG" id="tmc:LMI_1569"/>
<proteinExistence type="predicted"/>
<evidence type="ECO:0000256" key="9">
    <source>
        <dbReference type="ARBA" id="ARBA00023136"/>
    </source>
</evidence>
<dbReference type="Proteomes" id="UP000032414">
    <property type="component" value="Chromosome I"/>
</dbReference>
<feature type="transmembrane region" description="Helical" evidence="11">
    <location>
        <begin position="200"/>
        <end position="233"/>
    </location>
</feature>
<feature type="transmembrane region" description="Helical" evidence="11">
    <location>
        <begin position="67"/>
        <end position="96"/>
    </location>
</feature>
<comment type="subcellular location">
    <subcellularLocation>
        <location evidence="1">Membrane</location>
        <topology evidence="1">Multi-pass membrane protein</topology>
    </subcellularLocation>
</comment>
<dbReference type="EMBL" id="LN614830">
    <property type="protein sequence ID" value="CEG60870.1"/>
    <property type="molecule type" value="Genomic_DNA"/>
</dbReference>
<dbReference type="GO" id="GO:0019344">
    <property type="term" value="P:cysteine biosynthetic process"/>
    <property type="evidence" value="ECO:0007669"/>
    <property type="project" value="UniProtKB-KW"/>
</dbReference>
<dbReference type="PANTHER" id="PTHR37468:SF1">
    <property type="entry name" value="SULFATE TRANSPORTER CYSZ"/>
    <property type="match status" value="1"/>
</dbReference>
<evidence type="ECO:0000313" key="12">
    <source>
        <dbReference type="EMBL" id="CEG60870.1"/>
    </source>
</evidence>
<keyword evidence="6 11" id="KW-0812">Transmembrane</keyword>
<dbReference type="HOGENOM" id="CLU_070331_1_0_6"/>
<accession>A0A098GFV8</accession>
<name>A0A098GFV8_LEGMI</name>
<dbReference type="Proteomes" id="UP000182998">
    <property type="component" value="Unassembled WGS sequence"/>
</dbReference>
<reference evidence="14" key="2">
    <citation type="submission" date="2014-09" db="EMBL/GenBank/DDBJ databases">
        <authorList>
            <person name="Gomez-Valero L."/>
        </authorList>
    </citation>
    <scope>NUCLEOTIDE SEQUENCE [LARGE SCALE GENOMIC DNA]</scope>
    <source>
        <strain evidence="14">ATCC33218</strain>
    </source>
</reference>
<keyword evidence="10" id="KW-0198">Cysteine biosynthesis</keyword>